<sequence>MSEQTVGGAADGPETRANGLEEGLSAEIHREMRRWRVATVNYGVTYYLSRILLIVASAIVAADQNLSGGKGGFLVGWVPLLALVVAVLTALDTWLKPQQKWQGFMESRDTLADLIVRGHRRPSHNVPAASHPRHVVCHRLCVGQLQRRTSSAPGREVSAAARWAGRRRGVGYDDRRARSAAAQRLAVLLSRGQVREAERAG</sequence>
<dbReference type="Proteomes" id="UP001204746">
    <property type="component" value="Unassembled WGS sequence"/>
</dbReference>
<feature type="transmembrane region" description="Helical" evidence="1">
    <location>
        <begin position="40"/>
        <end position="62"/>
    </location>
</feature>
<dbReference type="Pfam" id="PF14015">
    <property type="entry name" value="DUF4231"/>
    <property type="match status" value="1"/>
</dbReference>
<keyword evidence="3" id="KW-1185">Reference proteome</keyword>
<organism evidence="2 3">
    <name type="scientific">Streptomyces rugosispiralis</name>
    <dbReference type="NCBI Taxonomy" id="2967341"/>
    <lineage>
        <taxon>Bacteria</taxon>
        <taxon>Bacillati</taxon>
        <taxon>Actinomycetota</taxon>
        <taxon>Actinomycetes</taxon>
        <taxon>Kitasatosporales</taxon>
        <taxon>Streptomycetaceae</taxon>
        <taxon>Streptomyces</taxon>
    </lineage>
</organism>
<reference evidence="2 3" key="1">
    <citation type="submission" date="2022-07" db="EMBL/GenBank/DDBJ databases">
        <authorList>
            <person name="Phongsopitanun W."/>
            <person name="Tanasupawat S."/>
        </authorList>
    </citation>
    <scope>NUCLEOTIDE SEQUENCE [LARGE SCALE GENOMIC DNA]</scope>
    <source>
        <strain evidence="2 3">RCU-064</strain>
    </source>
</reference>
<keyword evidence="1" id="KW-1133">Transmembrane helix</keyword>
<feature type="transmembrane region" description="Helical" evidence="1">
    <location>
        <begin position="74"/>
        <end position="95"/>
    </location>
</feature>
<evidence type="ECO:0000313" key="3">
    <source>
        <dbReference type="Proteomes" id="UP001204746"/>
    </source>
</evidence>
<evidence type="ECO:0000256" key="1">
    <source>
        <dbReference type="SAM" id="Phobius"/>
    </source>
</evidence>
<dbReference type="InterPro" id="IPR025325">
    <property type="entry name" value="DUF4231"/>
</dbReference>
<proteinExistence type="predicted"/>
<comment type="caution">
    <text evidence="2">The sequence shown here is derived from an EMBL/GenBank/DDBJ whole genome shotgun (WGS) entry which is preliminary data.</text>
</comment>
<dbReference type="RefSeq" id="WP_256656076.1">
    <property type="nucleotide sequence ID" value="NZ_JANIAA010000074.1"/>
</dbReference>
<keyword evidence="1" id="KW-0472">Membrane</keyword>
<accession>A0ABT1VFP5</accession>
<dbReference type="EMBL" id="JANIAA010000074">
    <property type="protein sequence ID" value="MCQ8195346.1"/>
    <property type="molecule type" value="Genomic_DNA"/>
</dbReference>
<evidence type="ECO:0000313" key="2">
    <source>
        <dbReference type="EMBL" id="MCQ8195346.1"/>
    </source>
</evidence>
<name>A0ABT1VFP5_9ACTN</name>
<gene>
    <name evidence="2" type="ORF">NP777_45470</name>
</gene>
<keyword evidence="1" id="KW-0812">Transmembrane</keyword>
<protein>
    <submittedName>
        <fullName evidence="2">DUF4231 domain-containing protein</fullName>
    </submittedName>
</protein>